<sequence>MPIPQPPARKAEFASRARAEALAMAGAGPDVHHLPGALAAAALRAHSTLSAGTGRSVPVTVFAAGGDGVRGLAAFLAVYAAEQERQERQERQGVQGLGAAA</sequence>
<evidence type="ECO:0000313" key="1">
    <source>
        <dbReference type="EMBL" id="QJS98989.1"/>
    </source>
</evidence>
<dbReference type="RefSeq" id="WP_171394641.1">
    <property type="nucleotide sequence ID" value="NZ_CP049838.1"/>
</dbReference>
<evidence type="ECO:0000313" key="3">
    <source>
        <dbReference type="Proteomes" id="UP000502665"/>
    </source>
</evidence>
<dbReference type="AlphaFoldDB" id="A0A6M4WEI2"/>
<dbReference type="EMBL" id="CP049838">
    <property type="protein sequence ID" value="QJT06480.1"/>
    <property type="molecule type" value="Genomic_DNA"/>
</dbReference>
<dbReference type="Proteomes" id="UP000502665">
    <property type="component" value="Chromosome"/>
</dbReference>
<protein>
    <submittedName>
        <fullName evidence="1">Uncharacterized protein</fullName>
    </submittedName>
</protein>
<accession>A0A6M4WEI2</accession>
<proteinExistence type="predicted"/>
<dbReference type="EMBL" id="CP049838">
    <property type="protein sequence ID" value="QJS98989.1"/>
    <property type="molecule type" value="Genomic_DNA"/>
</dbReference>
<keyword evidence="3" id="KW-1185">Reference proteome</keyword>
<organism evidence="1 3">
    <name type="scientific">Streptomyces asoensis</name>
    <dbReference type="NCBI Taxonomy" id="249586"/>
    <lineage>
        <taxon>Bacteria</taxon>
        <taxon>Bacillati</taxon>
        <taxon>Actinomycetota</taxon>
        <taxon>Actinomycetes</taxon>
        <taxon>Kitasatosporales</taxon>
        <taxon>Streptomycetaceae</taxon>
        <taxon>Streptomyces</taxon>
    </lineage>
</organism>
<reference evidence="1" key="1">
    <citation type="submission" date="2020-03" db="EMBL/GenBank/DDBJ databases">
        <title>Molecular networking-based the target discovery of potent antiproliferative macrolactams: 5/6/7/16 polycyclic ansamycins and glycosylated trienomycin from Streptomyces cacaoi subsp. asoensis.</title>
        <authorList>
            <person name="Liu L.-L."/>
        </authorList>
    </citation>
    <scope>NUCLEOTIDE SEQUENCE [LARGE SCALE GENOMIC DNA]</scope>
    <source>
        <strain evidence="1">H2S5</strain>
    </source>
</reference>
<name>A0A6M4WEI2_9ACTN</name>
<gene>
    <name evidence="1" type="ORF">G9272_00410</name>
    <name evidence="2" type="ORF">G9272_44485</name>
</gene>
<evidence type="ECO:0000313" key="2">
    <source>
        <dbReference type="EMBL" id="QJT06480.1"/>
    </source>
</evidence>